<accession>A0A1W6ZYI1</accession>
<dbReference type="RefSeq" id="WP_086090801.1">
    <property type="nucleotide sequence ID" value="NZ_CP021112.1"/>
</dbReference>
<sequence>MTKISAAVDSLLSAKAVRERAHEMLAAAEAGQLSHFTLHLDRLDATAAFVAKVIQENYPSLEVPLHARWRHFKLGGEDLWAPIDIKTQWADKAARARAAFDLAMVSVLLDAGAGPDWRYRDGATGLQVGRSEGLALASLRMFETGAFSDDAKDPLRADAKRLAAFTADDLAVGFQVRDGNPLTGLEGRAALIARLGQAALDNPAVFAMHDRARPGGLFDDVAAIAGSGASLPAPQILRSVLLHLGPIWPGRISLDGVSLGDTWRHPAIKRSDETNGLIPFHKLSQWMTYSLVEPLQDAGVKVTDFDGLTGLAEYRNGGLFVDAGVIALRDPSAATRGHEPGSELVVEWRALTVALLDKIALLVRDKLHLDAARFPLGAALEGGTWAAGRRLANEKRPGGPPPIHVISDGTVF</sequence>
<dbReference type="PANTHER" id="PTHR31687">
    <property type="match status" value="1"/>
</dbReference>
<proteinExistence type="predicted"/>
<evidence type="ECO:0000313" key="1">
    <source>
        <dbReference type="EMBL" id="ARQ02370.1"/>
    </source>
</evidence>
<dbReference type="GO" id="GO:0016757">
    <property type="term" value="F:glycosyltransferase activity"/>
    <property type="evidence" value="ECO:0007669"/>
    <property type="project" value="UniProtKB-KW"/>
</dbReference>
<protein>
    <submittedName>
        <fullName evidence="1">Uracil phosphoribosyltransferase</fullName>
    </submittedName>
</protein>
<evidence type="ECO:0000313" key="2">
    <source>
        <dbReference type="Proteomes" id="UP000194137"/>
    </source>
</evidence>
<reference evidence="1 2" key="1">
    <citation type="submission" date="2017-05" db="EMBL/GenBank/DDBJ databases">
        <title>Full genome sequence of Pseudorhodoplanes sinuspersici.</title>
        <authorList>
            <person name="Dastgheib S.M.M."/>
            <person name="Shavandi M."/>
            <person name="Tirandaz H."/>
        </authorList>
    </citation>
    <scope>NUCLEOTIDE SEQUENCE [LARGE SCALE GENOMIC DNA]</scope>
    <source>
        <strain evidence="1 2">RIPI110</strain>
    </source>
</reference>
<gene>
    <name evidence="1" type="ORF">CAK95_27140</name>
</gene>
<dbReference type="OrthoDB" id="9779699at2"/>
<keyword evidence="1" id="KW-0328">Glycosyltransferase</keyword>
<name>A0A1W6ZYI1_9HYPH</name>
<dbReference type="PANTHER" id="PTHR31687:SF3">
    <property type="entry name" value="PROTEIN URG3"/>
    <property type="match status" value="1"/>
</dbReference>
<dbReference type="Pfam" id="PF07958">
    <property type="entry name" value="DUF1688"/>
    <property type="match status" value="1"/>
</dbReference>
<organism evidence="1 2">
    <name type="scientific">Pseudorhodoplanes sinuspersici</name>
    <dbReference type="NCBI Taxonomy" id="1235591"/>
    <lineage>
        <taxon>Bacteria</taxon>
        <taxon>Pseudomonadati</taxon>
        <taxon>Pseudomonadota</taxon>
        <taxon>Alphaproteobacteria</taxon>
        <taxon>Hyphomicrobiales</taxon>
        <taxon>Pseudorhodoplanes</taxon>
    </lineage>
</organism>
<dbReference type="AlphaFoldDB" id="A0A1W6ZYI1"/>
<dbReference type="Proteomes" id="UP000194137">
    <property type="component" value="Chromosome"/>
</dbReference>
<keyword evidence="1" id="KW-0808">Transferase</keyword>
<dbReference type="KEGG" id="psin:CAK95_27140"/>
<dbReference type="InterPro" id="IPR012469">
    <property type="entry name" value="DUF1688"/>
</dbReference>
<keyword evidence="2" id="KW-1185">Reference proteome</keyword>
<dbReference type="EMBL" id="CP021112">
    <property type="protein sequence ID" value="ARQ02370.1"/>
    <property type="molecule type" value="Genomic_DNA"/>
</dbReference>
<dbReference type="STRING" id="1235591.CAK95_27140"/>